<sequence length="371" mass="41806">MKFLFIVQGEGRGHMTQAIAFSNLLGKQGHELVGVIIGKSKRRAIPEFFAREIAAPIHEVESPNFACDKDEKKILIGKTIRKNLAKASTFWRSLKQIDEVVKSEQPDVILNFYDLLGGIYNGIFRPKAQYWVIGHQYLSYHPNFKFAPSKGLNKFFFKLNTRLTAIGATEKLALSSYKLDSTEHITVVPPLLRTEVKSLTATTGDFFLTYIVNSGYSEEVITFAKLNPNLQIKAYWDKKDAAETENPLPNLSMHRVHDKNYLRDMAACKGLVSTAGFESICEAMYLGKPVMVIPVKGQYEQACNAIDTVYSGAGIASDNFDFSKLEYLIQSQFATENGMKVWTNSWPETLKQICSKTKMTEPDYILTQSFS</sequence>
<gene>
    <name evidence="2" type="ORF">ESW18_15935</name>
    <name evidence="1" type="ORF">LV84_03192</name>
</gene>
<dbReference type="OrthoDB" id="9793805at2"/>
<dbReference type="GO" id="GO:0016757">
    <property type="term" value="F:glycosyltransferase activity"/>
    <property type="evidence" value="ECO:0007669"/>
    <property type="project" value="TreeGrafter"/>
</dbReference>
<dbReference type="SUPFAM" id="SSF53756">
    <property type="entry name" value="UDP-Glycosyltransferase/glycogen phosphorylase"/>
    <property type="match status" value="1"/>
</dbReference>
<reference evidence="1 3" key="1">
    <citation type="submission" date="2018-06" db="EMBL/GenBank/DDBJ databases">
        <title>Genomic Encyclopedia of Archaeal and Bacterial Type Strains, Phase II (KMG-II): from individual species to whole genera.</title>
        <authorList>
            <person name="Goeker M."/>
        </authorList>
    </citation>
    <scope>NUCLEOTIDE SEQUENCE [LARGE SCALE GENOMIC DNA]</scope>
    <source>
        <strain evidence="1 3">DSM 22686</strain>
    </source>
</reference>
<reference evidence="2 4" key="2">
    <citation type="submission" date="2019-08" db="EMBL/GenBank/DDBJ databases">
        <title>Genome of Algoriphagus ratkowskyi IC026.</title>
        <authorList>
            <person name="Bowman J.P."/>
        </authorList>
    </citation>
    <scope>NUCLEOTIDE SEQUENCE [LARGE SCALE GENOMIC DNA]</scope>
    <source>
        <strain evidence="2 4">IC026</strain>
    </source>
</reference>
<dbReference type="Proteomes" id="UP000321927">
    <property type="component" value="Unassembled WGS sequence"/>
</dbReference>
<keyword evidence="4" id="KW-1185">Reference proteome</keyword>
<dbReference type="Pfam" id="PF13528">
    <property type="entry name" value="Glyco_trans_1_3"/>
    <property type="match status" value="1"/>
</dbReference>
<evidence type="ECO:0000313" key="2">
    <source>
        <dbReference type="EMBL" id="TXD76496.1"/>
    </source>
</evidence>
<dbReference type="Gene3D" id="3.40.50.2000">
    <property type="entry name" value="Glycogen Phosphorylase B"/>
    <property type="match status" value="1"/>
</dbReference>
<dbReference type="AlphaFoldDB" id="A0A2W7QY82"/>
<name>A0A2W7QY82_9BACT</name>
<dbReference type="Proteomes" id="UP000249115">
    <property type="component" value="Unassembled WGS sequence"/>
</dbReference>
<evidence type="ECO:0000313" key="1">
    <source>
        <dbReference type="EMBL" id="PZX53468.1"/>
    </source>
</evidence>
<protein>
    <submittedName>
        <fullName evidence="2">Glycosyltransferase</fullName>
    </submittedName>
    <submittedName>
        <fullName evidence="1">Uncharacterized protein (TIGR00661 family)</fullName>
    </submittedName>
</protein>
<dbReference type="EMBL" id="QKZU01000012">
    <property type="protein sequence ID" value="PZX53468.1"/>
    <property type="molecule type" value="Genomic_DNA"/>
</dbReference>
<evidence type="ECO:0000313" key="4">
    <source>
        <dbReference type="Proteomes" id="UP000321927"/>
    </source>
</evidence>
<organism evidence="1 3">
    <name type="scientific">Algoriphagus ratkowskyi</name>
    <dbReference type="NCBI Taxonomy" id="57028"/>
    <lineage>
        <taxon>Bacteria</taxon>
        <taxon>Pseudomonadati</taxon>
        <taxon>Bacteroidota</taxon>
        <taxon>Cytophagia</taxon>
        <taxon>Cytophagales</taxon>
        <taxon>Cyclobacteriaceae</taxon>
        <taxon>Algoriphagus</taxon>
    </lineage>
</organism>
<evidence type="ECO:0000313" key="3">
    <source>
        <dbReference type="Proteomes" id="UP000249115"/>
    </source>
</evidence>
<comment type="caution">
    <text evidence="1">The sequence shown here is derived from an EMBL/GenBank/DDBJ whole genome shotgun (WGS) entry which is preliminary data.</text>
</comment>
<dbReference type="RefSeq" id="WP_086502475.1">
    <property type="nucleotide sequence ID" value="NZ_MSSV01000016.1"/>
</dbReference>
<proteinExistence type="predicted"/>
<dbReference type="EMBL" id="VORV01000011">
    <property type="protein sequence ID" value="TXD76496.1"/>
    <property type="molecule type" value="Genomic_DNA"/>
</dbReference>
<dbReference type="PANTHER" id="PTHR21015:SF22">
    <property type="entry name" value="GLYCOSYLTRANSFERASE"/>
    <property type="match status" value="1"/>
</dbReference>
<dbReference type="PANTHER" id="PTHR21015">
    <property type="entry name" value="UDP-N-ACETYLGLUCOSAMINE--N-ACETYLMURAMYL-(PENTAPEPTIDE) PYROPHOSPHORYL-UNDECAPRENOL N-ACETYLGLUCOSAMINE TRANSFERASE 1"/>
    <property type="match status" value="1"/>
</dbReference>
<accession>A0A2W7QY82</accession>